<dbReference type="OrthoDB" id="9763744at2"/>
<feature type="transmembrane region" description="Helical" evidence="8">
    <location>
        <begin position="185"/>
        <end position="205"/>
    </location>
</feature>
<dbReference type="SUPFAM" id="SSF52540">
    <property type="entry name" value="P-loop containing nucleoside triphosphate hydrolases"/>
    <property type="match status" value="1"/>
</dbReference>
<name>A0A0M4JS34_9MOLU</name>
<feature type="domain" description="ABC transmembrane type-1" evidence="10">
    <location>
        <begin position="39"/>
        <end position="329"/>
    </location>
</feature>
<dbReference type="PANTHER" id="PTHR24221">
    <property type="entry name" value="ATP-BINDING CASSETTE SUB-FAMILY B"/>
    <property type="match status" value="1"/>
</dbReference>
<dbReference type="RefSeq" id="WP_053945882.1">
    <property type="nucleotide sequence ID" value="NZ_CP012622.1"/>
</dbReference>
<comment type="similarity">
    <text evidence="2">Belongs to the ABC transporter superfamily.</text>
</comment>
<feature type="transmembrane region" description="Helical" evidence="8">
    <location>
        <begin position="80"/>
        <end position="101"/>
    </location>
</feature>
<dbReference type="GO" id="GO:0034040">
    <property type="term" value="F:ATPase-coupled lipid transmembrane transporter activity"/>
    <property type="evidence" value="ECO:0007669"/>
    <property type="project" value="TreeGrafter"/>
</dbReference>
<evidence type="ECO:0000256" key="3">
    <source>
        <dbReference type="ARBA" id="ARBA00022692"/>
    </source>
</evidence>
<dbReference type="SMART" id="SM00382">
    <property type="entry name" value="AAA"/>
    <property type="match status" value="1"/>
</dbReference>
<evidence type="ECO:0000259" key="9">
    <source>
        <dbReference type="PROSITE" id="PS50893"/>
    </source>
</evidence>
<feature type="transmembrane region" description="Helical" evidence="8">
    <location>
        <begin position="158"/>
        <end position="179"/>
    </location>
</feature>
<evidence type="ECO:0000313" key="11">
    <source>
        <dbReference type="EMBL" id="ALD66109.1"/>
    </source>
</evidence>
<dbReference type="GO" id="GO:0016887">
    <property type="term" value="F:ATP hydrolysis activity"/>
    <property type="evidence" value="ECO:0007669"/>
    <property type="project" value="InterPro"/>
</dbReference>
<keyword evidence="4" id="KW-0547">Nucleotide-binding</keyword>
<proteinExistence type="inferred from homology"/>
<dbReference type="InterPro" id="IPR003593">
    <property type="entry name" value="AAA+_ATPase"/>
</dbReference>
<feature type="transmembrane region" description="Helical" evidence="8">
    <location>
        <begin position="260"/>
        <end position="290"/>
    </location>
</feature>
<dbReference type="InterPro" id="IPR036640">
    <property type="entry name" value="ABC1_TM_sf"/>
</dbReference>
<evidence type="ECO:0000313" key="12">
    <source>
        <dbReference type="Proteomes" id="UP000063919"/>
    </source>
</evidence>
<sequence>MKKKKFISDKAFSKKKFIDSFKMIGECIKRNPATFTGYIVFTIIDAIFYSSMTIVVSQMTKNIINNGEQANQFLWFSMSWVSWAYVGLGLLILIVIFDYLTNIYSAYFSKKVEIYLRVKALKKLVEVDISYYSKNQLGLIMSRVINDSQGAGDSFNDFLLNLLFTTVSFIAMMVFMFILDVNLALIVLMIFIVLVIIIWVLFIYYRRAIIESVDVKQSIDADITDRLINIRAIKANAAENRETKRNMRLHDKYDRKLSKVIWLQSLLSFFSYTFAWSLPIITIIAAIGLYKNSMDPSELSHLLVAFTSATNNILYSLLTLPMWMRGLTKLSNCIMRLNYIYDTNSLLNFVDQPEKVGDIEKITFDRVTFNYPESPTKKILPEINLTFEKNKSYAFVGETGVGKSTIAKLLLRFYDVTTGQILINGKNIKLLNPNDYLDKVGYVEQEPQILYGTVMENLKYPFFDKTDEQAIEAAKKAKIHNYIKKLPMGYDTILGERGFMLSGGQKQRLVIARIFLKDPQLLILDEATSALDNVIEKEIQSELDKLMIGRTTVVIAHRLSTIKNVNEIIVLDKNGVSQRGTFNELKEKEGRFKKLYTLGLMK</sequence>
<dbReference type="KEGG" id="scj:SCANT_v1c01990"/>
<accession>A0A0M4JS34</accession>
<gene>
    <name evidence="11" type="ORF">SCANT_v1c01990</name>
</gene>
<dbReference type="FunFam" id="3.40.50.300:FF:000218">
    <property type="entry name" value="Multidrug ABC transporter ATP-binding protein"/>
    <property type="match status" value="1"/>
</dbReference>
<dbReference type="EMBL" id="CP012622">
    <property type="protein sequence ID" value="ALD66109.1"/>
    <property type="molecule type" value="Genomic_DNA"/>
</dbReference>
<dbReference type="PATRIC" id="fig|362837.3.peg.200"/>
<dbReference type="CDD" id="cd07346">
    <property type="entry name" value="ABC_6TM_exporters"/>
    <property type="match status" value="1"/>
</dbReference>
<dbReference type="PROSITE" id="PS50893">
    <property type="entry name" value="ABC_TRANSPORTER_2"/>
    <property type="match status" value="1"/>
</dbReference>
<dbReference type="Pfam" id="PF00005">
    <property type="entry name" value="ABC_tran"/>
    <property type="match status" value="1"/>
</dbReference>
<dbReference type="Gene3D" id="1.20.1560.10">
    <property type="entry name" value="ABC transporter type 1, transmembrane domain"/>
    <property type="match status" value="1"/>
</dbReference>
<organism evidence="11 12">
    <name type="scientific">Spiroplasma cantharicola</name>
    <dbReference type="NCBI Taxonomy" id="362837"/>
    <lineage>
        <taxon>Bacteria</taxon>
        <taxon>Bacillati</taxon>
        <taxon>Mycoplasmatota</taxon>
        <taxon>Mollicutes</taxon>
        <taxon>Entomoplasmatales</taxon>
        <taxon>Spiroplasmataceae</taxon>
        <taxon>Spiroplasma</taxon>
    </lineage>
</organism>
<keyword evidence="12" id="KW-1185">Reference proteome</keyword>
<dbReference type="PANTHER" id="PTHR24221:SF654">
    <property type="entry name" value="ATP-BINDING CASSETTE SUB-FAMILY B MEMBER 6"/>
    <property type="match status" value="1"/>
</dbReference>
<dbReference type="PROSITE" id="PS00211">
    <property type="entry name" value="ABC_TRANSPORTER_1"/>
    <property type="match status" value="1"/>
</dbReference>
<evidence type="ECO:0000259" key="10">
    <source>
        <dbReference type="PROSITE" id="PS50929"/>
    </source>
</evidence>
<keyword evidence="6 8" id="KW-1133">Transmembrane helix</keyword>
<dbReference type="InterPro" id="IPR003439">
    <property type="entry name" value="ABC_transporter-like_ATP-bd"/>
</dbReference>
<dbReference type="GO" id="GO:0005886">
    <property type="term" value="C:plasma membrane"/>
    <property type="evidence" value="ECO:0007669"/>
    <property type="project" value="UniProtKB-SubCell"/>
</dbReference>
<dbReference type="Gene3D" id="3.40.50.300">
    <property type="entry name" value="P-loop containing nucleotide triphosphate hydrolases"/>
    <property type="match status" value="1"/>
</dbReference>
<dbReference type="AlphaFoldDB" id="A0A0M4JS34"/>
<feature type="transmembrane region" description="Helical" evidence="8">
    <location>
        <begin position="302"/>
        <end position="320"/>
    </location>
</feature>
<dbReference type="Proteomes" id="UP000063919">
    <property type="component" value="Chromosome"/>
</dbReference>
<dbReference type="GO" id="GO:0005524">
    <property type="term" value="F:ATP binding"/>
    <property type="evidence" value="ECO:0007669"/>
    <property type="project" value="UniProtKB-KW"/>
</dbReference>
<protein>
    <submittedName>
        <fullName evidence="11">ABC transporter ATP-binding protein/permease</fullName>
    </submittedName>
</protein>
<evidence type="ECO:0000256" key="1">
    <source>
        <dbReference type="ARBA" id="ARBA00004651"/>
    </source>
</evidence>
<dbReference type="InterPro" id="IPR011527">
    <property type="entry name" value="ABC1_TM_dom"/>
</dbReference>
<keyword evidence="5 11" id="KW-0067">ATP-binding</keyword>
<comment type="subcellular location">
    <subcellularLocation>
        <location evidence="1">Cell membrane</location>
        <topology evidence="1">Multi-pass membrane protein</topology>
    </subcellularLocation>
</comment>
<dbReference type="Pfam" id="PF00664">
    <property type="entry name" value="ABC_membrane"/>
    <property type="match status" value="1"/>
</dbReference>
<dbReference type="STRING" id="362837.SCANT_v1c01990"/>
<keyword evidence="7 8" id="KW-0472">Membrane</keyword>
<reference evidence="11 12" key="1">
    <citation type="journal article" date="2015" name="Genome Announc.">
        <title>Complete Genome Sequence of Spiroplasma cantharicola CC-1T (DSM 21588), a Bacterium Isolated from Soldier Beetle (Cantharis carolinus).</title>
        <authorList>
            <person name="Lo W.S."/>
            <person name="Liu P.Y."/>
            <person name="Kuo C.H."/>
        </authorList>
    </citation>
    <scope>NUCLEOTIDE SEQUENCE [LARGE SCALE GENOMIC DNA]</scope>
    <source>
        <strain evidence="11 12">CC-1</strain>
    </source>
</reference>
<feature type="transmembrane region" description="Helical" evidence="8">
    <location>
        <begin position="38"/>
        <end position="60"/>
    </location>
</feature>
<dbReference type="InterPro" id="IPR027417">
    <property type="entry name" value="P-loop_NTPase"/>
</dbReference>
<evidence type="ECO:0000256" key="8">
    <source>
        <dbReference type="SAM" id="Phobius"/>
    </source>
</evidence>
<keyword evidence="3 8" id="KW-0812">Transmembrane</keyword>
<dbReference type="GO" id="GO:0140359">
    <property type="term" value="F:ABC-type transporter activity"/>
    <property type="evidence" value="ECO:0007669"/>
    <property type="project" value="InterPro"/>
</dbReference>
<dbReference type="PROSITE" id="PS50929">
    <property type="entry name" value="ABC_TM1F"/>
    <property type="match status" value="1"/>
</dbReference>
<evidence type="ECO:0000256" key="5">
    <source>
        <dbReference type="ARBA" id="ARBA00022840"/>
    </source>
</evidence>
<evidence type="ECO:0000256" key="7">
    <source>
        <dbReference type="ARBA" id="ARBA00023136"/>
    </source>
</evidence>
<evidence type="ECO:0000256" key="2">
    <source>
        <dbReference type="ARBA" id="ARBA00005417"/>
    </source>
</evidence>
<dbReference type="InterPro" id="IPR039421">
    <property type="entry name" value="Type_1_exporter"/>
</dbReference>
<evidence type="ECO:0000256" key="4">
    <source>
        <dbReference type="ARBA" id="ARBA00022741"/>
    </source>
</evidence>
<evidence type="ECO:0000256" key="6">
    <source>
        <dbReference type="ARBA" id="ARBA00022989"/>
    </source>
</evidence>
<dbReference type="InterPro" id="IPR017871">
    <property type="entry name" value="ABC_transporter-like_CS"/>
</dbReference>
<dbReference type="SUPFAM" id="SSF90123">
    <property type="entry name" value="ABC transporter transmembrane region"/>
    <property type="match status" value="1"/>
</dbReference>
<feature type="domain" description="ABC transporter" evidence="9">
    <location>
        <begin position="362"/>
        <end position="598"/>
    </location>
</feature>